<dbReference type="RefSeq" id="WP_181889550.1">
    <property type="nucleotide sequence ID" value="NZ_JACDTZ010000001.1"/>
</dbReference>
<protein>
    <submittedName>
        <fullName evidence="4">GNAT family N-acetyltransferase</fullName>
    </submittedName>
</protein>
<organism evidence="4 5">
    <name type="scientific">Corynebacterium haemomassiliense</name>
    <dbReference type="NCBI Taxonomy" id="2754726"/>
    <lineage>
        <taxon>Bacteria</taxon>
        <taxon>Bacillati</taxon>
        <taxon>Actinomycetota</taxon>
        <taxon>Actinomycetes</taxon>
        <taxon>Mycobacteriales</taxon>
        <taxon>Corynebacteriaceae</taxon>
        <taxon>Corynebacterium</taxon>
    </lineage>
</organism>
<keyword evidence="5" id="KW-1185">Reference proteome</keyword>
<evidence type="ECO:0000259" key="3">
    <source>
        <dbReference type="PROSITE" id="PS51186"/>
    </source>
</evidence>
<dbReference type="Gene3D" id="3.40.630.30">
    <property type="match status" value="1"/>
</dbReference>
<dbReference type="Pfam" id="PF00583">
    <property type="entry name" value="Acetyltransf_1"/>
    <property type="match status" value="1"/>
</dbReference>
<dbReference type="CDD" id="cd04301">
    <property type="entry name" value="NAT_SF"/>
    <property type="match status" value="1"/>
</dbReference>
<accession>A0A7W2I2U7</accession>
<dbReference type="GO" id="GO:0016747">
    <property type="term" value="F:acyltransferase activity, transferring groups other than amino-acyl groups"/>
    <property type="evidence" value="ECO:0007669"/>
    <property type="project" value="InterPro"/>
</dbReference>
<dbReference type="InterPro" id="IPR050832">
    <property type="entry name" value="Bact_Acetyltransf"/>
</dbReference>
<comment type="caution">
    <text evidence="4">The sequence shown here is derived from an EMBL/GenBank/DDBJ whole genome shotgun (WGS) entry which is preliminary data.</text>
</comment>
<proteinExistence type="predicted"/>
<dbReference type="InterPro" id="IPR000182">
    <property type="entry name" value="GNAT_dom"/>
</dbReference>
<evidence type="ECO:0000313" key="4">
    <source>
        <dbReference type="EMBL" id="MBA5243366.1"/>
    </source>
</evidence>
<evidence type="ECO:0000256" key="1">
    <source>
        <dbReference type="ARBA" id="ARBA00022679"/>
    </source>
</evidence>
<dbReference type="PROSITE" id="PS51186">
    <property type="entry name" value="GNAT"/>
    <property type="match status" value="1"/>
</dbReference>
<reference evidence="4 5" key="1">
    <citation type="submission" date="2020-07" db="EMBL/GenBank/DDBJ databases">
        <title>Draft genome and description of Corynebacterium haemomassiliense strain Marseile-Q3615 sp. nov.</title>
        <authorList>
            <person name="Boxberger M."/>
            <person name="La Scola B."/>
        </authorList>
    </citation>
    <scope>NUCLEOTIDE SEQUENCE [LARGE SCALE GENOMIC DNA]</scope>
    <source>
        <strain evidence="4 5">Marseille-Q3615</strain>
    </source>
</reference>
<dbReference type="PANTHER" id="PTHR43877">
    <property type="entry name" value="AMINOALKYLPHOSPHONATE N-ACETYLTRANSFERASE-RELATED-RELATED"/>
    <property type="match status" value="1"/>
</dbReference>
<name>A0A7W2I2U7_9CORY</name>
<evidence type="ECO:0000256" key="2">
    <source>
        <dbReference type="ARBA" id="ARBA00023315"/>
    </source>
</evidence>
<dbReference type="AlphaFoldDB" id="A0A7W2I2U7"/>
<sequence>MATVGEAELVAKLMHDFNTEFDTPVPDNLERRFAQLIARDDVLVVLAGEVGFAYLTLRPSPYYDGPVAMLEELYVAPSHRGRGLGTQMMARVLSELEARGAGEMQINVDEVDAGARRFYERHGFTNIEAGSRMLLYIREL</sequence>
<feature type="domain" description="N-acetyltransferase" evidence="3">
    <location>
        <begin position="1"/>
        <end position="140"/>
    </location>
</feature>
<evidence type="ECO:0000313" key="5">
    <source>
        <dbReference type="Proteomes" id="UP000523682"/>
    </source>
</evidence>
<dbReference type="InterPro" id="IPR016181">
    <property type="entry name" value="Acyl_CoA_acyltransferase"/>
</dbReference>
<dbReference type="SUPFAM" id="SSF55729">
    <property type="entry name" value="Acyl-CoA N-acyltransferases (Nat)"/>
    <property type="match status" value="1"/>
</dbReference>
<keyword evidence="1 4" id="KW-0808">Transferase</keyword>
<dbReference type="Proteomes" id="UP000523682">
    <property type="component" value="Unassembled WGS sequence"/>
</dbReference>
<dbReference type="EMBL" id="JACDTZ010000001">
    <property type="protein sequence ID" value="MBA5243366.1"/>
    <property type="molecule type" value="Genomic_DNA"/>
</dbReference>
<keyword evidence="2" id="KW-0012">Acyltransferase</keyword>
<gene>
    <name evidence="4" type="ORF">H0193_00790</name>
</gene>